<comment type="caution">
    <text evidence="4">The sequence shown here is derived from an EMBL/GenBank/DDBJ whole genome shotgun (WGS) entry which is preliminary data.</text>
</comment>
<sequence length="484" mass="51524">MKPLQASLLIAGLALALVQDAFAEEHIDLTLERPALPLDQFIARAGESRINQTTRGDDTFAVPDATRGQLDQLLDEVLRRNPRFTDGIVELSDGRRLTIGRRGPQFLVSPTSGVVGNLPTNLPPSAGGVPTVLRIIDNEGRIIKNTGPQSAGLRAEEGALPCGANTGDPNTHCALSTVRLLDRDVGLFCTGVVITEQHVLTAAHCLCDKEPANLHVKFGAGPFFYGLQVSDEIAFFDGGTGTHCATGQISEISSDNGDLAVLKLVDPDPDDDRSPLDVVAAGILQRGIDAGETLDAEELARQRAMIGKVADCEDECDEPSVIWDPDQAFGNGFATWGWGDGPDGVAGTKRGMIYPLAQMLPCHGGQENNRCQGLQEALFQDREHGLCAGDSGGGVFKAANPAPETRAEDLAGYGLWALMGIVSGDIAPADCHNANGHLLAQHHPRNITRVDTPQVIDWLNTVTDDGIMRSPVRLTYDTQLAGDL</sequence>
<dbReference type="Gene3D" id="2.40.10.10">
    <property type="entry name" value="Trypsin-like serine proteases"/>
    <property type="match status" value="1"/>
</dbReference>
<evidence type="ECO:0000313" key="5">
    <source>
        <dbReference type="Proteomes" id="UP000436522"/>
    </source>
</evidence>
<dbReference type="OrthoDB" id="267336at2"/>
<evidence type="ECO:0000259" key="3">
    <source>
        <dbReference type="PROSITE" id="PS50240"/>
    </source>
</evidence>
<dbReference type="Pfam" id="PF00089">
    <property type="entry name" value="Trypsin"/>
    <property type="match status" value="1"/>
</dbReference>
<feature type="signal peptide" evidence="2">
    <location>
        <begin position="1"/>
        <end position="23"/>
    </location>
</feature>
<dbReference type="PROSITE" id="PS00134">
    <property type="entry name" value="TRYPSIN_HIS"/>
    <property type="match status" value="1"/>
</dbReference>
<dbReference type="PROSITE" id="PS50240">
    <property type="entry name" value="TRYPSIN_DOM"/>
    <property type="match status" value="1"/>
</dbReference>
<dbReference type="SMART" id="SM00020">
    <property type="entry name" value="Tryp_SPc"/>
    <property type="match status" value="1"/>
</dbReference>
<dbReference type="PRINTS" id="PR00722">
    <property type="entry name" value="CHYMOTRYPSIN"/>
</dbReference>
<evidence type="ECO:0000256" key="2">
    <source>
        <dbReference type="SAM" id="SignalP"/>
    </source>
</evidence>
<dbReference type="AlphaFoldDB" id="A0A640VN07"/>
<name>A0A640VN07_9RHOB</name>
<dbReference type="Proteomes" id="UP000436522">
    <property type="component" value="Unassembled WGS sequence"/>
</dbReference>
<proteinExistence type="predicted"/>
<dbReference type="PANTHER" id="PTHR24256">
    <property type="entry name" value="TRYPTASE-RELATED"/>
    <property type="match status" value="1"/>
</dbReference>
<evidence type="ECO:0000313" key="4">
    <source>
        <dbReference type="EMBL" id="GFE49032.1"/>
    </source>
</evidence>
<evidence type="ECO:0000256" key="1">
    <source>
        <dbReference type="ARBA" id="ARBA00023157"/>
    </source>
</evidence>
<protein>
    <recommendedName>
        <fullName evidence="3">Peptidase S1 domain-containing protein</fullName>
    </recommendedName>
</protein>
<dbReference type="InterPro" id="IPR009003">
    <property type="entry name" value="Peptidase_S1_PA"/>
</dbReference>
<feature type="domain" description="Peptidase S1" evidence="3">
    <location>
        <begin position="135"/>
        <end position="464"/>
    </location>
</feature>
<organism evidence="4 5">
    <name type="scientific">Roseobacter cerasinus</name>
    <dbReference type="NCBI Taxonomy" id="2602289"/>
    <lineage>
        <taxon>Bacteria</taxon>
        <taxon>Pseudomonadati</taxon>
        <taxon>Pseudomonadota</taxon>
        <taxon>Alphaproteobacteria</taxon>
        <taxon>Rhodobacterales</taxon>
        <taxon>Roseobacteraceae</taxon>
        <taxon>Roseobacter</taxon>
    </lineage>
</organism>
<accession>A0A640VN07</accession>
<dbReference type="InterPro" id="IPR018114">
    <property type="entry name" value="TRYPSIN_HIS"/>
</dbReference>
<keyword evidence="2" id="KW-0732">Signal</keyword>
<keyword evidence="1" id="KW-1015">Disulfide bond</keyword>
<dbReference type="SUPFAM" id="SSF50494">
    <property type="entry name" value="Trypsin-like serine proteases"/>
    <property type="match status" value="1"/>
</dbReference>
<dbReference type="InterPro" id="IPR051487">
    <property type="entry name" value="Ser/Thr_Proteases_Immune/Dev"/>
</dbReference>
<reference evidence="4 5" key="1">
    <citation type="submission" date="2019-12" db="EMBL/GenBank/DDBJ databases">
        <title>Roseobacter cerasinus sp. nov., isolated from seawater around aquaculture.</title>
        <authorList>
            <person name="Muramatsu S."/>
            <person name="Takabe Y."/>
            <person name="Mori K."/>
            <person name="Takaichi S."/>
            <person name="Hanada S."/>
        </authorList>
    </citation>
    <scope>NUCLEOTIDE SEQUENCE [LARGE SCALE GENOMIC DNA]</scope>
    <source>
        <strain evidence="4 5">AI77</strain>
    </source>
</reference>
<dbReference type="EMBL" id="BLIV01000002">
    <property type="protein sequence ID" value="GFE49032.1"/>
    <property type="molecule type" value="Genomic_DNA"/>
</dbReference>
<feature type="chain" id="PRO_5024901418" description="Peptidase S1 domain-containing protein" evidence="2">
    <location>
        <begin position="24"/>
        <end position="484"/>
    </location>
</feature>
<dbReference type="InterPro" id="IPR001314">
    <property type="entry name" value="Peptidase_S1A"/>
</dbReference>
<dbReference type="GO" id="GO:0004252">
    <property type="term" value="F:serine-type endopeptidase activity"/>
    <property type="evidence" value="ECO:0007669"/>
    <property type="project" value="InterPro"/>
</dbReference>
<dbReference type="RefSeq" id="WP_159974928.1">
    <property type="nucleotide sequence ID" value="NZ_BLIV01000002.1"/>
</dbReference>
<dbReference type="InterPro" id="IPR001254">
    <property type="entry name" value="Trypsin_dom"/>
</dbReference>
<gene>
    <name evidence="4" type="ORF">So717_07850</name>
</gene>
<keyword evidence="5" id="KW-1185">Reference proteome</keyword>
<dbReference type="GO" id="GO:0006508">
    <property type="term" value="P:proteolysis"/>
    <property type="evidence" value="ECO:0007669"/>
    <property type="project" value="InterPro"/>
</dbReference>
<dbReference type="InterPro" id="IPR043504">
    <property type="entry name" value="Peptidase_S1_PA_chymotrypsin"/>
</dbReference>